<dbReference type="Proteomes" id="UP000294814">
    <property type="component" value="Unassembled WGS sequence"/>
</dbReference>
<evidence type="ECO:0000313" key="4">
    <source>
        <dbReference type="Proteomes" id="UP000294814"/>
    </source>
</evidence>
<proteinExistence type="inferred from homology"/>
<dbReference type="InterPro" id="IPR013538">
    <property type="entry name" value="ASHA1/2-like_C"/>
</dbReference>
<name>A0A4R5FE09_9FLAO</name>
<sequence>MTTLEFKIEINAPKEKVWDVLWNEETYKQWTSVFCEGTYAVSDWKEGSKIHFLSPNGDGMNSVIYKKNDNEYMAFKHLSEIKNFKEMPVDDATQEWTGAMETYRLTENNGLTVLAVKMDSVEKYVDYFKTTFPKGLDMLKKLSEEK</sequence>
<feature type="domain" description="Activator of Hsp90 ATPase homologue 1/2-like C-terminal" evidence="2">
    <location>
        <begin position="11"/>
        <end position="141"/>
    </location>
</feature>
<keyword evidence="4" id="KW-1185">Reference proteome</keyword>
<dbReference type="OrthoDB" id="2355173at2"/>
<dbReference type="Pfam" id="PF08327">
    <property type="entry name" value="AHSA1"/>
    <property type="match status" value="1"/>
</dbReference>
<gene>
    <name evidence="3" type="ORF">E0I26_03195</name>
</gene>
<evidence type="ECO:0000313" key="3">
    <source>
        <dbReference type="EMBL" id="TDE47108.1"/>
    </source>
</evidence>
<evidence type="ECO:0000256" key="1">
    <source>
        <dbReference type="ARBA" id="ARBA00006817"/>
    </source>
</evidence>
<reference evidence="3 4" key="1">
    <citation type="submission" date="2019-03" db="EMBL/GenBank/DDBJ databases">
        <title>Novel species of Flavobacterium.</title>
        <authorList>
            <person name="Liu Q."/>
            <person name="Xin Y.-H."/>
        </authorList>
    </citation>
    <scope>NUCLEOTIDE SEQUENCE [LARGE SCALE GENOMIC DNA]</scope>
    <source>
        <strain evidence="3 4">LB3P52</strain>
    </source>
</reference>
<protein>
    <submittedName>
        <fullName evidence="3">SRPBCC domain-containing protein</fullName>
    </submittedName>
</protein>
<evidence type="ECO:0000259" key="2">
    <source>
        <dbReference type="Pfam" id="PF08327"/>
    </source>
</evidence>
<dbReference type="EMBL" id="SMLG01000001">
    <property type="protein sequence ID" value="TDE47108.1"/>
    <property type="molecule type" value="Genomic_DNA"/>
</dbReference>
<dbReference type="RefSeq" id="WP_131915042.1">
    <property type="nucleotide sequence ID" value="NZ_SMLG01000001.1"/>
</dbReference>
<dbReference type="CDD" id="cd07814">
    <property type="entry name" value="SRPBCC_CalC_Aha1-like"/>
    <property type="match status" value="1"/>
</dbReference>
<dbReference type="InterPro" id="IPR023393">
    <property type="entry name" value="START-like_dom_sf"/>
</dbReference>
<comment type="similarity">
    <text evidence="1">Belongs to the AHA1 family.</text>
</comment>
<organism evidence="3 4">
    <name type="scientific">Flavobacterium rhamnosiphilum</name>
    <dbReference type="NCBI Taxonomy" id="2541724"/>
    <lineage>
        <taxon>Bacteria</taxon>
        <taxon>Pseudomonadati</taxon>
        <taxon>Bacteroidota</taxon>
        <taxon>Flavobacteriia</taxon>
        <taxon>Flavobacteriales</taxon>
        <taxon>Flavobacteriaceae</taxon>
        <taxon>Flavobacterium</taxon>
    </lineage>
</organism>
<dbReference type="Gene3D" id="3.30.530.20">
    <property type="match status" value="1"/>
</dbReference>
<accession>A0A4R5FE09</accession>
<comment type="caution">
    <text evidence="3">The sequence shown here is derived from an EMBL/GenBank/DDBJ whole genome shotgun (WGS) entry which is preliminary data.</text>
</comment>
<dbReference type="SUPFAM" id="SSF55961">
    <property type="entry name" value="Bet v1-like"/>
    <property type="match status" value="1"/>
</dbReference>
<dbReference type="AlphaFoldDB" id="A0A4R5FE09"/>